<dbReference type="InParanoid" id="A0A0H2R8A4"/>
<gene>
    <name evidence="2" type="ORF">SCHPADRAFT_641329</name>
</gene>
<name>A0A0H2R8A4_9AGAM</name>
<sequence>MPHSHLRAFRSSTYSPPSSPPPSSNDDASTSTHLRRTPLADITAIVIPHRQLPPSSPPAPSKSPSFPNEGTTTLPPGSTHACTFAGAENLHA</sequence>
<reference evidence="2 3" key="1">
    <citation type="submission" date="2015-04" db="EMBL/GenBank/DDBJ databases">
        <title>Complete genome sequence of Schizopora paradoxa KUC8140, a cosmopolitan wood degrader in East Asia.</title>
        <authorList>
            <consortium name="DOE Joint Genome Institute"/>
            <person name="Min B."/>
            <person name="Park H."/>
            <person name="Jang Y."/>
            <person name="Kim J.-J."/>
            <person name="Kim K.H."/>
            <person name="Pangilinan J."/>
            <person name="Lipzen A."/>
            <person name="Riley R."/>
            <person name="Grigoriev I.V."/>
            <person name="Spatafora J.W."/>
            <person name="Choi I.-G."/>
        </authorList>
    </citation>
    <scope>NUCLEOTIDE SEQUENCE [LARGE SCALE GENOMIC DNA]</scope>
    <source>
        <strain evidence="2 3">KUC8140</strain>
    </source>
</reference>
<accession>A0A0H2R8A4</accession>
<feature type="region of interest" description="Disordered" evidence="1">
    <location>
        <begin position="1"/>
        <end position="92"/>
    </location>
</feature>
<keyword evidence="3" id="KW-1185">Reference proteome</keyword>
<dbReference type="Proteomes" id="UP000053477">
    <property type="component" value="Unassembled WGS sequence"/>
</dbReference>
<organism evidence="2 3">
    <name type="scientific">Schizopora paradoxa</name>
    <dbReference type="NCBI Taxonomy" id="27342"/>
    <lineage>
        <taxon>Eukaryota</taxon>
        <taxon>Fungi</taxon>
        <taxon>Dikarya</taxon>
        <taxon>Basidiomycota</taxon>
        <taxon>Agaricomycotina</taxon>
        <taxon>Agaricomycetes</taxon>
        <taxon>Hymenochaetales</taxon>
        <taxon>Schizoporaceae</taxon>
        <taxon>Schizopora</taxon>
    </lineage>
</organism>
<evidence type="ECO:0000313" key="2">
    <source>
        <dbReference type="EMBL" id="KLO07612.1"/>
    </source>
</evidence>
<dbReference type="AlphaFoldDB" id="A0A0H2R8A4"/>
<protein>
    <submittedName>
        <fullName evidence="2">Uncharacterized protein</fullName>
    </submittedName>
</protein>
<dbReference type="EMBL" id="KQ086130">
    <property type="protein sequence ID" value="KLO07612.1"/>
    <property type="molecule type" value="Genomic_DNA"/>
</dbReference>
<evidence type="ECO:0000256" key="1">
    <source>
        <dbReference type="SAM" id="MobiDB-lite"/>
    </source>
</evidence>
<evidence type="ECO:0000313" key="3">
    <source>
        <dbReference type="Proteomes" id="UP000053477"/>
    </source>
</evidence>
<proteinExistence type="predicted"/>